<name>A0A9D1NLJ9_9BACT</name>
<feature type="binding site" evidence="10">
    <location>
        <position position="225"/>
    </location>
    <ligand>
        <name>Mn(2+)</name>
        <dbReference type="ChEBI" id="CHEBI:29035"/>
    </ligand>
</feature>
<dbReference type="GO" id="GO:0046872">
    <property type="term" value="F:metal ion binding"/>
    <property type="evidence" value="ECO:0007669"/>
    <property type="project" value="UniProtKB-UniRule"/>
</dbReference>
<dbReference type="GO" id="GO:0003677">
    <property type="term" value="F:DNA binding"/>
    <property type="evidence" value="ECO:0007669"/>
    <property type="project" value="UniProtKB-KW"/>
</dbReference>
<evidence type="ECO:0000256" key="8">
    <source>
        <dbReference type="ARBA" id="ARBA00023211"/>
    </source>
</evidence>
<keyword evidence="1 10" id="KW-0540">Nuclease</keyword>
<feature type="binding site" evidence="10">
    <location>
        <position position="240"/>
    </location>
    <ligand>
        <name>Mn(2+)</name>
        <dbReference type="ChEBI" id="CHEBI:29035"/>
    </ligand>
</feature>
<keyword evidence="8 10" id="KW-0464">Manganese</keyword>
<keyword evidence="2 10" id="KW-0479">Metal-binding</keyword>
<reference evidence="11" key="1">
    <citation type="submission" date="2020-10" db="EMBL/GenBank/DDBJ databases">
        <authorList>
            <person name="Gilroy R."/>
        </authorList>
    </citation>
    <scope>NUCLEOTIDE SEQUENCE</scope>
    <source>
        <strain evidence="11">10669</strain>
    </source>
</reference>
<evidence type="ECO:0000313" key="11">
    <source>
        <dbReference type="EMBL" id="HIV04747.1"/>
    </source>
</evidence>
<dbReference type="InterPro" id="IPR042211">
    <property type="entry name" value="CRISPR-assoc_Cas1_N"/>
</dbReference>
<dbReference type="InterPro" id="IPR027617">
    <property type="entry name" value="Cas1_PREFRAN"/>
</dbReference>
<comment type="caution">
    <text evidence="11">The sequence shown here is derived from an EMBL/GenBank/DDBJ whole genome shotgun (WGS) entry which is preliminary data.</text>
</comment>
<dbReference type="InterPro" id="IPR042206">
    <property type="entry name" value="CRISPR-assoc_Cas1_C"/>
</dbReference>
<keyword evidence="4 10" id="KW-0378">Hydrolase</keyword>
<keyword evidence="6 10" id="KW-0051">Antiviral defense</keyword>
<evidence type="ECO:0000313" key="12">
    <source>
        <dbReference type="Proteomes" id="UP000886812"/>
    </source>
</evidence>
<evidence type="ECO:0000256" key="4">
    <source>
        <dbReference type="ARBA" id="ARBA00022801"/>
    </source>
</evidence>
<dbReference type="NCBIfam" id="TIGR00287">
    <property type="entry name" value="cas1"/>
    <property type="match status" value="1"/>
</dbReference>
<dbReference type="InterPro" id="IPR002729">
    <property type="entry name" value="CRISPR-assoc_Cas1"/>
</dbReference>
<dbReference type="EC" id="3.1.-.-" evidence="10"/>
<comment type="similarity">
    <text evidence="10">Belongs to the CRISPR-associated endonuclease Cas1 family.</text>
</comment>
<dbReference type="CDD" id="cd09634">
    <property type="entry name" value="Cas1_I-II-III"/>
    <property type="match status" value="1"/>
</dbReference>
<dbReference type="Gene3D" id="1.20.120.920">
    <property type="entry name" value="CRISPR-associated endonuclease Cas1, C-terminal domain"/>
    <property type="match status" value="1"/>
</dbReference>
<dbReference type="InterPro" id="IPR050646">
    <property type="entry name" value="Cas1"/>
</dbReference>
<keyword evidence="3 10" id="KW-0255">Endonuclease</keyword>
<keyword evidence="5 10" id="KW-0460">Magnesium</keyword>
<comment type="cofactor">
    <cofactor evidence="10">
        <name>Mg(2+)</name>
        <dbReference type="ChEBI" id="CHEBI:18420"/>
    </cofactor>
    <cofactor evidence="10">
        <name>Mn(2+)</name>
        <dbReference type="ChEBI" id="CHEBI:29035"/>
    </cofactor>
</comment>
<keyword evidence="7 10" id="KW-0238">DNA-binding</keyword>
<dbReference type="NCBIfam" id="TIGR04329">
    <property type="entry name" value="cas1_PREFRAN"/>
    <property type="match status" value="1"/>
</dbReference>
<proteinExistence type="inferred from homology"/>
<dbReference type="Proteomes" id="UP000886812">
    <property type="component" value="Unassembled WGS sequence"/>
</dbReference>
<dbReference type="GO" id="GO:0043571">
    <property type="term" value="P:maintenance of CRISPR repeat elements"/>
    <property type="evidence" value="ECO:0007669"/>
    <property type="project" value="UniProtKB-UniRule"/>
</dbReference>
<evidence type="ECO:0000256" key="9">
    <source>
        <dbReference type="ARBA" id="ARBA00038592"/>
    </source>
</evidence>
<comment type="subunit">
    <text evidence="9 10">Homodimer, forms a heterotetramer with a Cas2 homodimer.</text>
</comment>
<dbReference type="PANTHER" id="PTHR34353">
    <property type="entry name" value="CRISPR-ASSOCIATED ENDONUCLEASE CAS1 1"/>
    <property type="match status" value="1"/>
</dbReference>
<dbReference type="Gene3D" id="3.100.10.20">
    <property type="entry name" value="CRISPR-associated endonuclease Cas1, N-terminal domain"/>
    <property type="match status" value="1"/>
</dbReference>
<evidence type="ECO:0000256" key="5">
    <source>
        <dbReference type="ARBA" id="ARBA00022842"/>
    </source>
</evidence>
<feature type="binding site" evidence="10">
    <location>
        <position position="164"/>
    </location>
    <ligand>
        <name>Mn(2+)</name>
        <dbReference type="ChEBI" id="CHEBI:29035"/>
    </ligand>
</feature>
<evidence type="ECO:0000256" key="6">
    <source>
        <dbReference type="ARBA" id="ARBA00023118"/>
    </source>
</evidence>
<evidence type="ECO:0000256" key="10">
    <source>
        <dbReference type="HAMAP-Rule" id="MF_01470"/>
    </source>
</evidence>
<evidence type="ECO:0000256" key="7">
    <source>
        <dbReference type="ARBA" id="ARBA00023125"/>
    </source>
</evidence>
<dbReference type="HAMAP" id="MF_01470">
    <property type="entry name" value="Cas1"/>
    <property type="match status" value="1"/>
</dbReference>
<evidence type="ECO:0000256" key="3">
    <source>
        <dbReference type="ARBA" id="ARBA00022759"/>
    </source>
</evidence>
<dbReference type="GO" id="GO:0051607">
    <property type="term" value="P:defense response to virus"/>
    <property type="evidence" value="ECO:0007669"/>
    <property type="project" value="UniProtKB-UniRule"/>
</dbReference>
<dbReference type="PANTHER" id="PTHR34353:SF2">
    <property type="entry name" value="CRISPR-ASSOCIATED ENDONUCLEASE CAS1 1"/>
    <property type="match status" value="1"/>
</dbReference>
<evidence type="ECO:0000256" key="1">
    <source>
        <dbReference type="ARBA" id="ARBA00022722"/>
    </source>
</evidence>
<dbReference type="AlphaFoldDB" id="A0A9D1NLJ9"/>
<dbReference type="EMBL" id="DVOG01000169">
    <property type="protein sequence ID" value="HIV04747.1"/>
    <property type="molecule type" value="Genomic_DNA"/>
</dbReference>
<organism evidence="11 12">
    <name type="scientific">Candidatus Spyradosoma merdigallinarum</name>
    <dbReference type="NCBI Taxonomy" id="2840950"/>
    <lineage>
        <taxon>Bacteria</taxon>
        <taxon>Pseudomonadati</taxon>
        <taxon>Verrucomicrobiota</taxon>
        <taxon>Opitutia</taxon>
        <taxon>Opitutia incertae sedis</taxon>
        <taxon>Candidatus Spyradosoma</taxon>
    </lineage>
</organism>
<accession>A0A9D1NLJ9</accession>
<dbReference type="Pfam" id="PF01867">
    <property type="entry name" value="Cas_Cas1"/>
    <property type="match status" value="1"/>
</dbReference>
<reference evidence="11" key="2">
    <citation type="journal article" date="2021" name="PeerJ">
        <title>Extensive microbial diversity within the chicken gut microbiome revealed by metagenomics and culture.</title>
        <authorList>
            <person name="Gilroy R."/>
            <person name="Ravi A."/>
            <person name="Getino M."/>
            <person name="Pursley I."/>
            <person name="Horton D.L."/>
            <person name="Alikhan N.F."/>
            <person name="Baker D."/>
            <person name="Gharbi K."/>
            <person name="Hall N."/>
            <person name="Watson M."/>
            <person name="Adriaenssens E.M."/>
            <person name="Foster-Nyarko E."/>
            <person name="Jarju S."/>
            <person name="Secka A."/>
            <person name="Antonio M."/>
            <person name="Oren A."/>
            <person name="Chaudhuri R.R."/>
            <person name="La Ragione R."/>
            <person name="Hildebrand F."/>
            <person name="Pallen M.J."/>
        </authorList>
    </citation>
    <scope>NUCLEOTIDE SEQUENCE</scope>
    <source>
        <strain evidence="11">10669</strain>
    </source>
</reference>
<gene>
    <name evidence="10 11" type="primary">cas1</name>
    <name evidence="11" type="ORF">IAC75_06350</name>
</gene>
<comment type="function">
    <text evidence="10">CRISPR (clustered regularly interspaced short palindromic repeat), is an adaptive immune system that provides protection against mobile genetic elements (viruses, transposable elements and conjugative plasmids). CRISPR clusters contain spacers, sequences complementary to antecedent mobile elements, and target invading nucleic acids. CRISPR clusters are transcribed and processed into CRISPR RNA (crRNA). Acts as a dsDNA endonuclease. Involved in the integration of spacer DNA into the CRISPR cassette.</text>
</comment>
<protein>
    <recommendedName>
        <fullName evidence="10">CRISPR-associated endonuclease Cas1</fullName>
        <ecNumber evidence="10">3.1.-.-</ecNumber>
    </recommendedName>
</protein>
<evidence type="ECO:0000256" key="2">
    <source>
        <dbReference type="ARBA" id="ARBA00022723"/>
    </source>
</evidence>
<sequence length="321" mass="37627">MLSLPDFRYKQVVVHFAGGKRERLRFRADNLLIQDEDGNTILQHSCHRVFALFIVGEISLTSVVVQKALQFGFSIILMKRNFRVVARINAAADGNTLLRMKQYGISPERKVRIAHELIEQKRKNQAALLQGLRYKSDADKAALAFVREIPLEQAQDVRTLMGMEGLASREFFSAYFRPLGWRRREPRCKRDVSNLLLDIGYTYLFNFVESMLLLYGFDTYCGVLHTLFYHRKSLVCDIVEPFRCVIDSRIRKAHNLGQINAEDFVSSKGTFSLPWKNQEKYTRLFLKDILARKEDIFKFCRDYYRWFAQEKDFSAFPKFEI</sequence>
<dbReference type="GO" id="GO:0004520">
    <property type="term" value="F:DNA endonuclease activity"/>
    <property type="evidence" value="ECO:0007669"/>
    <property type="project" value="InterPro"/>
</dbReference>
<dbReference type="GO" id="GO:0016787">
    <property type="term" value="F:hydrolase activity"/>
    <property type="evidence" value="ECO:0007669"/>
    <property type="project" value="UniProtKB-KW"/>
</dbReference>